<sequence length="225" mass="25447">MTAPTFNNRTLSKEAWKAQQNRDMVEAMLLSRSLEFPSKIAKPPWATLDRETQHAIIDFLHSTKPRSLFLAKLPPEIRLIIYEYVLDGEMILPYPASDLGIAGDFWEPRFLRVCRTFRVEAMKLYCESVVSIAETDAARIAHCREMQRNIEAGNAMWAGQSCFGGSGNKYSWGEMADFPGAEKELKRMVRLGYIGTNPPGAEKELERTVGLGYIGTNPPREAVDW</sequence>
<organism evidence="1 2">
    <name type="scientific">Lecanosticta acicola</name>
    <dbReference type="NCBI Taxonomy" id="111012"/>
    <lineage>
        <taxon>Eukaryota</taxon>
        <taxon>Fungi</taxon>
        <taxon>Dikarya</taxon>
        <taxon>Ascomycota</taxon>
        <taxon>Pezizomycotina</taxon>
        <taxon>Dothideomycetes</taxon>
        <taxon>Dothideomycetidae</taxon>
        <taxon>Mycosphaerellales</taxon>
        <taxon>Mycosphaerellaceae</taxon>
        <taxon>Lecanosticta</taxon>
    </lineage>
</organism>
<keyword evidence="2" id="KW-1185">Reference proteome</keyword>
<reference evidence="1" key="1">
    <citation type="submission" date="2023-11" db="EMBL/GenBank/DDBJ databases">
        <authorList>
            <person name="Alioto T."/>
            <person name="Alioto T."/>
            <person name="Gomez Garrido J."/>
        </authorList>
    </citation>
    <scope>NUCLEOTIDE SEQUENCE</scope>
</reference>
<evidence type="ECO:0008006" key="3">
    <source>
        <dbReference type="Google" id="ProtNLM"/>
    </source>
</evidence>
<accession>A0AAI8YZX0</accession>
<comment type="caution">
    <text evidence="1">The sequence shown here is derived from an EMBL/GenBank/DDBJ whole genome shotgun (WGS) entry which is preliminary data.</text>
</comment>
<evidence type="ECO:0000313" key="1">
    <source>
        <dbReference type="EMBL" id="CAK4027064.1"/>
    </source>
</evidence>
<protein>
    <recommendedName>
        <fullName evidence="3">F-box domain-containing protein</fullName>
    </recommendedName>
</protein>
<dbReference type="EMBL" id="CAVMBE010000031">
    <property type="protein sequence ID" value="CAK4027064.1"/>
    <property type="molecule type" value="Genomic_DNA"/>
</dbReference>
<evidence type="ECO:0000313" key="2">
    <source>
        <dbReference type="Proteomes" id="UP001296104"/>
    </source>
</evidence>
<gene>
    <name evidence="1" type="ORF">LECACI_7A005051</name>
</gene>
<name>A0AAI8YZX0_9PEZI</name>
<dbReference type="Proteomes" id="UP001296104">
    <property type="component" value="Unassembled WGS sequence"/>
</dbReference>
<dbReference type="AlphaFoldDB" id="A0AAI8YZX0"/>
<proteinExistence type="predicted"/>